<evidence type="ECO:0000256" key="1">
    <source>
        <dbReference type="SAM" id="Phobius"/>
    </source>
</evidence>
<sequence length="173" mass="20219">MLALQGFTFVILLTIAWQDFKFRAVYWWLFVFLLVALGALKLMQSNWQVLLADMKYNLMFLGSQLFFLMLYFSIKEKKMVNIFNGYFGLGDLFFLLSIATYFSFFNYVVYYLISLFAVILMSITMAFFVEKSNPKIPLAGEQALLLMVFMLLDGFVEKMDLTTDLGLINYFNL</sequence>
<dbReference type="RefSeq" id="WP_182922469.1">
    <property type="nucleotide sequence ID" value="NZ_WNXD01000002.1"/>
</dbReference>
<keyword evidence="3" id="KW-1185">Reference proteome</keyword>
<keyword evidence="1" id="KW-0472">Membrane</keyword>
<proteinExistence type="predicted"/>
<organism evidence="2 3">
    <name type="scientific">Pedobacter planticolens</name>
    <dbReference type="NCBI Taxonomy" id="2679964"/>
    <lineage>
        <taxon>Bacteria</taxon>
        <taxon>Pseudomonadati</taxon>
        <taxon>Bacteroidota</taxon>
        <taxon>Sphingobacteriia</taxon>
        <taxon>Sphingobacteriales</taxon>
        <taxon>Sphingobacteriaceae</taxon>
        <taxon>Pedobacter</taxon>
    </lineage>
</organism>
<evidence type="ECO:0000313" key="3">
    <source>
        <dbReference type="Proteomes" id="UP000601055"/>
    </source>
</evidence>
<reference evidence="2" key="1">
    <citation type="submission" date="2019-11" db="EMBL/GenBank/DDBJ databases">
        <title>Description of Pedobacter sp. LMG 31464T.</title>
        <authorList>
            <person name="Carlier A."/>
            <person name="Qi S."/>
            <person name="Vandamme P."/>
        </authorList>
    </citation>
    <scope>NUCLEOTIDE SEQUENCE</scope>
    <source>
        <strain evidence="2">LMG 31464</strain>
    </source>
</reference>
<dbReference type="EMBL" id="WNXD01000002">
    <property type="protein sequence ID" value="MBB2145779.1"/>
    <property type="molecule type" value="Genomic_DNA"/>
</dbReference>
<feature type="transmembrane region" description="Helical" evidence="1">
    <location>
        <begin position="80"/>
        <end position="102"/>
    </location>
</feature>
<dbReference type="Proteomes" id="UP000601055">
    <property type="component" value="Unassembled WGS sequence"/>
</dbReference>
<comment type="caution">
    <text evidence="2">The sequence shown here is derived from an EMBL/GenBank/DDBJ whole genome shotgun (WGS) entry which is preliminary data.</text>
</comment>
<evidence type="ECO:0008006" key="4">
    <source>
        <dbReference type="Google" id="ProtNLM"/>
    </source>
</evidence>
<name>A0A923E1E0_9SPHI</name>
<gene>
    <name evidence="2" type="ORF">GM921_09795</name>
</gene>
<feature type="transmembrane region" description="Helical" evidence="1">
    <location>
        <begin position="26"/>
        <end position="44"/>
    </location>
</feature>
<dbReference type="AlphaFoldDB" id="A0A923E1E0"/>
<protein>
    <recommendedName>
        <fullName evidence="4">Type IV leader peptidase family protein</fullName>
    </recommendedName>
</protein>
<keyword evidence="1" id="KW-1133">Transmembrane helix</keyword>
<keyword evidence="1" id="KW-0812">Transmembrane</keyword>
<accession>A0A923E1E0</accession>
<evidence type="ECO:0000313" key="2">
    <source>
        <dbReference type="EMBL" id="MBB2145779.1"/>
    </source>
</evidence>
<feature type="transmembrane region" description="Helical" evidence="1">
    <location>
        <begin position="109"/>
        <end position="129"/>
    </location>
</feature>
<feature type="transmembrane region" description="Helical" evidence="1">
    <location>
        <begin position="56"/>
        <end position="74"/>
    </location>
</feature>